<dbReference type="GO" id="GO:0016787">
    <property type="term" value="F:hydrolase activity"/>
    <property type="evidence" value="ECO:0007669"/>
    <property type="project" value="UniProtKB-KW"/>
</dbReference>
<comment type="caution">
    <text evidence="2">The sequence shown here is derived from an EMBL/GenBank/DDBJ whole genome shotgun (WGS) entry which is preliminary data.</text>
</comment>
<feature type="region of interest" description="Disordered" evidence="1">
    <location>
        <begin position="35"/>
        <end position="80"/>
    </location>
</feature>
<evidence type="ECO:0000313" key="2">
    <source>
        <dbReference type="EMBL" id="GER26652.1"/>
    </source>
</evidence>
<evidence type="ECO:0000256" key="1">
    <source>
        <dbReference type="SAM" id="MobiDB-lite"/>
    </source>
</evidence>
<dbReference type="EMBL" id="BKCP01001114">
    <property type="protein sequence ID" value="GER26652.1"/>
    <property type="molecule type" value="Genomic_DNA"/>
</dbReference>
<sequence>MATVFIEDICPKKKEKKKKKRKVKGLKMEDGLTEISGLVSYGGSKEEGTHVGEEEEEGDVGRESEEKEEQDNSGGGGVISNFISALVTKVDGEDEGEEKDGGLINQLLSNLVSPSSPKVAKDNDVCNGAEEKGSGVFSNLKSEGGEGGGDGRVAAEGGGGGGGGLIDNIVSHLPAPLADAAAPATDEASILIHSIVHD</sequence>
<dbReference type="OrthoDB" id="913579at2759"/>
<feature type="region of interest" description="Disordered" evidence="1">
    <location>
        <begin position="114"/>
        <end position="159"/>
    </location>
</feature>
<protein>
    <submittedName>
        <fullName evidence="2">Ubiquitin carboxyl-terminal hydrolase-related protein</fullName>
    </submittedName>
</protein>
<accession>A0A5A7P1M8</accession>
<gene>
    <name evidence="2" type="ORF">STAS_02311</name>
</gene>
<proteinExistence type="predicted"/>
<keyword evidence="2" id="KW-0378">Hydrolase</keyword>
<feature type="compositionally biased region" description="Basic and acidic residues" evidence="1">
    <location>
        <begin position="119"/>
        <end position="133"/>
    </location>
</feature>
<keyword evidence="3" id="KW-1185">Reference proteome</keyword>
<reference evidence="3" key="1">
    <citation type="journal article" date="2019" name="Curr. Biol.">
        <title>Genome Sequence of Striga asiatica Provides Insight into the Evolution of Plant Parasitism.</title>
        <authorList>
            <person name="Yoshida S."/>
            <person name="Kim S."/>
            <person name="Wafula E.K."/>
            <person name="Tanskanen J."/>
            <person name="Kim Y.M."/>
            <person name="Honaas L."/>
            <person name="Yang Z."/>
            <person name="Spallek T."/>
            <person name="Conn C.E."/>
            <person name="Ichihashi Y."/>
            <person name="Cheong K."/>
            <person name="Cui S."/>
            <person name="Der J.P."/>
            <person name="Gundlach H."/>
            <person name="Jiao Y."/>
            <person name="Hori C."/>
            <person name="Ishida J.K."/>
            <person name="Kasahara H."/>
            <person name="Kiba T."/>
            <person name="Kim M.S."/>
            <person name="Koo N."/>
            <person name="Laohavisit A."/>
            <person name="Lee Y.H."/>
            <person name="Lumba S."/>
            <person name="McCourt P."/>
            <person name="Mortimer J.C."/>
            <person name="Mutuku J.M."/>
            <person name="Nomura T."/>
            <person name="Sasaki-Sekimoto Y."/>
            <person name="Seto Y."/>
            <person name="Wang Y."/>
            <person name="Wakatake T."/>
            <person name="Sakakibara H."/>
            <person name="Demura T."/>
            <person name="Yamaguchi S."/>
            <person name="Yoneyama K."/>
            <person name="Manabe R.I."/>
            <person name="Nelson D.C."/>
            <person name="Schulman A.H."/>
            <person name="Timko M.P."/>
            <person name="dePamphilis C.W."/>
            <person name="Choi D."/>
            <person name="Shirasu K."/>
        </authorList>
    </citation>
    <scope>NUCLEOTIDE SEQUENCE [LARGE SCALE GENOMIC DNA]</scope>
    <source>
        <strain evidence="3">cv. UVA1</strain>
    </source>
</reference>
<name>A0A5A7P1M8_STRAF</name>
<organism evidence="2 3">
    <name type="scientific">Striga asiatica</name>
    <name type="common">Asiatic witchweed</name>
    <name type="synonym">Buchnera asiatica</name>
    <dbReference type="NCBI Taxonomy" id="4170"/>
    <lineage>
        <taxon>Eukaryota</taxon>
        <taxon>Viridiplantae</taxon>
        <taxon>Streptophyta</taxon>
        <taxon>Embryophyta</taxon>
        <taxon>Tracheophyta</taxon>
        <taxon>Spermatophyta</taxon>
        <taxon>Magnoliopsida</taxon>
        <taxon>eudicotyledons</taxon>
        <taxon>Gunneridae</taxon>
        <taxon>Pentapetalae</taxon>
        <taxon>asterids</taxon>
        <taxon>lamiids</taxon>
        <taxon>Lamiales</taxon>
        <taxon>Orobanchaceae</taxon>
        <taxon>Buchnereae</taxon>
        <taxon>Striga</taxon>
    </lineage>
</organism>
<dbReference type="AlphaFoldDB" id="A0A5A7P1M8"/>
<dbReference type="Proteomes" id="UP000325081">
    <property type="component" value="Unassembled WGS sequence"/>
</dbReference>
<feature type="compositionally biased region" description="Gly residues" evidence="1">
    <location>
        <begin position="145"/>
        <end position="159"/>
    </location>
</feature>
<evidence type="ECO:0000313" key="3">
    <source>
        <dbReference type="Proteomes" id="UP000325081"/>
    </source>
</evidence>